<name>A0A1Y0HNZ0_9BACT</name>
<dbReference type="EMBL" id="CP021416">
    <property type="protein sequence ID" value="ARU49827.1"/>
    <property type="molecule type" value="Genomic_DNA"/>
</dbReference>
<keyword evidence="1" id="KW-0732">Signal</keyword>
<dbReference type="KEGG" id="suls:Sdiek1_2679"/>
<feature type="chain" id="PRO_5012553176" description="Porin" evidence="1">
    <location>
        <begin position="21"/>
        <end position="441"/>
    </location>
</feature>
<organism evidence="2 3">
    <name type="scientific">Sulfurospirillum diekertiae</name>
    <dbReference type="NCBI Taxonomy" id="1854492"/>
    <lineage>
        <taxon>Bacteria</taxon>
        <taxon>Pseudomonadati</taxon>
        <taxon>Campylobacterota</taxon>
        <taxon>Epsilonproteobacteria</taxon>
        <taxon>Campylobacterales</taxon>
        <taxon>Sulfurospirillaceae</taxon>
        <taxon>Sulfurospirillum</taxon>
    </lineage>
</organism>
<protein>
    <recommendedName>
        <fullName evidence="4">Porin</fullName>
    </recommendedName>
</protein>
<evidence type="ECO:0000313" key="2">
    <source>
        <dbReference type="EMBL" id="ARU49827.1"/>
    </source>
</evidence>
<sequence length="441" mass="49080">MKKFAVVLLSTVVCGTLASAKIVQQFEPEKDTSAFNGKPEVSFAVDLSFYYQGIDQAWSASKYAPHVDANTWNVPGNTGAGVGDAESALSLPSANFDINAKVMSGFNVKLQTMLASHHHNETYVKGGYATIDNLDFIAPGFLSGFMKDATIKIGVNDINYGDDQYRRTDNANVMRNPFINNLAVDAEDQGTHIELLYRIPAISSFVMVGITNGQANPQDTAESDTYGTTSNTYAVYGKIGFDHDYTDNLRLRITESVYNVSDVNRQDLYEGDKAGNVIRNVYGTVNSAVLSSGWDPTRNYVNYKGTKQFSSAPDVFASKTNLFVKYYDTELYGMYEIINAEDTMGKSIDVDHYAIDLVQRFYNDKFWVAARYENAVQKYNDSYNDLGDAELTQYQATLGWFLSKNAVAKLEYIKQEREKFSIYNGGKADFNGFMVNASLSF</sequence>
<dbReference type="AlphaFoldDB" id="A0A1Y0HNZ0"/>
<evidence type="ECO:0008006" key="4">
    <source>
        <dbReference type="Google" id="ProtNLM"/>
    </source>
</evidence>
<evidence type="ECO:0000256" key="1">
    <source>
        <dbReference type="SAM" id="SignalP"/>
    </source>
</evidence>
<feature type="signal peptide" evidence="1">
    <location>
        <begin position="1"/>
        <end position="20"/>
    </location>
</feature>
<proteinExistence type="predicted"/>
<evidence type="ECO:0000313" key="3">
    <source>
        <dbReference type="Proteomes" id="UP000196005"/>
    </source>
</evidence>
<reference evidence="3" key="1">
    <citation type="submission" date="2017-05" db="EMBL/GenBank/DDBJ databases">
        <title>Dechlorination kinetics govern the competition between two new strains of the genus Sulfurospirillum.</title>
        <authorList>
            <person name="Buttet G.F."/>
            <person name="Murray A.M."/>
            <person name="Goris T."/>
            <person name="Burion M."/>
            <person name="Lin B."/>
            <person name="Rolle M."/>
            <person name="Maillard J."/>
        </authorList>
    </citation>
    <scope>NUCLEOTIDE SEQUENCE [LARGE SCALE GENOMIC DNA]</scope>
    <source>
        <strain evidence="3">SL2-1</strain>
    </source>
</reference>
<dbReference type="RefSeq" id="WP_087439513.1">
    <property type="nucleotide sequence ID" value="NZ_CP021416.1"/>
</dbReference>
<dbReference type="SUPFAM" id="SSF56935">
    <property type="entry name" value="Porins"/>
    <property type="match status" value="1"/>
</dbReference>
<gene>
    <name evidence="2" type="ORF">Sdiek1_2679</name>
</gene>
<dbReference type="OrthoDB" id="638836at2"/>
<keyword evidence="3" id="KW-1185">Reference proteome</keyword>
<dbReference type="Proteomes" id="UP000196005">
    <property type="component" value="Chromosome"/>
</dbReference>
<accession>A0A1Y0HNZ0</accession>